<accession>A0A5B0X4M8</accession>
<protein>
    <submittedName>
        <fullName evidence="6">GFA family protein</fullName>
    </submittedName>
</protein>
<evidence type="ECO:0000256" key="1">
    <source>
        <dbReference type="ARBA" id="ARBA00005495"/>
    </source>
</evidence>
<dbReference type="PANTHER" id="PTHR33337">
    <property type="entry name" value="GFA DOMAIN-CONTAINING PROTEIN"/>
    <property type="match status" value="1"/>
</dbReference>
<keyword evidence="2" id="KW-0479">Metal-binding</keyword>
<dbReference type="Proteomes" id="UP000323708">
    <property type="component" value="Unassembled WGS sequence"/>
</dbReference>
<dbReference type="InterPro" id="IPR011057">
    <property type="entry name" value="Mss4-like_sf"/>
</dbReference>
<sequence>MTRTAQCSCGALQITTDGDPEITMACNCTNCQRRTGSAFGVVAYFERSKVLARRGEGRQFTHLSDSKRRLERTFCPHCGSTVHWQAELFPGMIGVAVGCFNEQDFPAPNIAAWHNSKLDWVEFPCDWMRLPEQDPGQALAEGAEDPVAAREPVSC</sequence>
<keyword evidence="7" id="KW-1185">Reference proteome</keyword>
<dbReference type="GO" id="GO:0046872">
    <property type="term" value="F:metal ion binding"/>
    <property type="evidence" value="ECO:0007669"/>
    <property type="project" value="UniProtKB-KW"/>
</dbReference>
<evidence type="ECO:0000259" key="5">
    <source>
        <dbReference type="PROSITE" id="PS51891"/>
    </source>
</evidence>
<reference evidence="6 7" key="1">
    <citation type="submission" date="2019-09" db="EMBL/GenBank/DDBJ databases">
        <authorList>
            <person name="Chen X.-Y."/>
        </authorList>
    </citation>
    <scope>NUCLEOTIDE SEQUENCE [LARGE SCALE GENOMIC DNA]</scope>
    <source>
        <strain evidence="6 7">NY5</strain>
    </source>
</reference>
<feature type="domain" description="CENP-V/GFA" evidence="5">
    <location>
        <begin position="3"/>
        <end position="114"/>
    </location>
</feature>
<dbReference type="SUPFAM" id="SSF51316">
    <property type="entry name" value="Mss4-like"/>
    <property type="match status" value="1"/>
</dbReference>
<evidence type="ECO:0000256" key="2">
    <source>
        <dbReference type="ARBA" id="ARBA00022723"/>
    </source>
</evidence>
<evidence type="ECO:0000313" key="6">
    <source>
        <dbReference type="EMBL" id="KAA1194350.1"/>
    </source>
</evidence>
<dbReference type="PROSITE" id="PS51891">
    <property type="entry name" value="CENP_V_GFA"/>
    <property type="match status" value="1"/>
</dbReference>
<dbReference type="Gene3D" id="3.90.1590.10">
    <property type="entry name" value="glutathione-dependent formaldehyde- activating enzyme (gfa)"/>
    <property type="match status" value="1"/>
</dbReference>
<dbReference type="GO" id="GO:0016846">
    <property type="term" value="F:carbon-sulfur lyase activity"/>
    <property type="evidence" value="ECO:0007669"/>
    <property type="project" value="InterPro"/>
</dbReference>
<proteinExistence type="inferred from homology"/>
<evidence type="ECO:0000313" key="7">
    <source>
        <dbReference type="Proteomes" id="UP000323708"/>
    </source>
</evidence>
<evidence type="ECO:0000256" key="4">
    <source>
        <dbReference type="ARBA" id="ARBA00023239"/>
    </source>
</evidence>
<evidence type="ECO:0000256" key="3">
    <source>
        <dbReference type="ARBA" id="ARBA00022833"/>
    </source>
</evidence>
<dbReference type="RefSeq" id="WP_149609819.1">
    <property type="nucleotide sequence ID" value="NZ_VTUX01000001.1"/>
</dbReference>
<organism evidence="6 7">
    <name type="scientific">Pseudohalioglobus sediminis</name>
    <dbReference type="NCBI Taxonomy" id="2606449"/>
    <lineage>
        <taxon>Bacteria</taxon>
        <taxon>Pseudomonadati</taxon>
        <taxon>Pseudomonadota</taxon>
        <taxon>Gammaproteobacteria</taxon>
        <taxon>Cellvibrionales</taxon>
        <taxon>Halieaceae</taxon>
        <taxon>Pseudohalioglobus</taxon>
    </lineage>
</organism>
<dbReference type="InterPro" id="IPR006913">
    <property type="entry name" value="CENP-V/GFA"/>
</dbReference>
<keyword evidence="4" id="KW-0456">Lyase</keyword>
<dbReference type="EMBL" id="VTUX01000001">
    <property type="protein sequence ID" value="KAA1194350.1"/>
    <property type="molecule type" value="Genomic_DNA"/>
</dbReference>
<comment type="caution">
    <text evidence="6">The sequence shown here is derived from an EMBL/GenBank/DDBJ whole genome shotgun (WGS) entry which is preliminary data.</text>
</comment>
<keyword evidence="3" id="KW-0862">Zinc</keyword>
<dbReference type="AlphaFoldDB" id="A0A5B0X4M8"/>
<dbReference type="PANTHER" id="PTHR33337:SF40">
    <property type="entry name" value="CENP-V_GFA DOMAIN-CONTAINING PROTEIN-RELATED"/>
    <property type="match status" value="1"/>
</dbReference>
<gene>
    <name evidence="6" type="ORF">F0M18_02660</name>
</gene>
<dbReference type="Pfam" id="PF04828">
    <property type="entry name" value="GFA"/>
    <property type="match status" value="1"/>
</dbReference>
<comment type="similarity">
    <text evidence="1">Belongs to the Gfa family.</text>
</comment>
<name>A0A5B0X4M8_9GAMM</name>